<reference evidence="2" key="2">
    <citation type="submission" date="2018-04" db="EMBL/GenBank/DDBJ databases">
        <title>OnivRS2 (Oryza nivara Reference Sequence Version 2).</title>
        <authorList>
            <person name="Zhang J."/>
            <person name="Kudrna D."/>
            <person name="Lee S."/>
            <person name="Talag J."/>
            <person name="Rajasekar S."/>
            <person name="Welchert J."/>
            <person name="Hsing Y.-I."/>
            <person name="Wing R.A."/>
        </authorList>
    </citation>
    <scope>NUCLEOTIDE SEQUENCE [LARGE SCALE GENOMIC DNA]</scope>
    <source>
        <strain evidence="2">SL10</strain>
    </source>
</reference>
<feature type="region of interest" description="Disordered" evidence="1">
    <location>
        <begin position="64"/>
        <end position="101"/>
    </location>
</feature>
<keyword evidence="3" id="KW-1185">Reference proteome</keyword>
<dbReference type="Gramene" id="ONIVA11G07270.1">
    <property type="protein sequence ID" value="ONIVA11G07270.1"/>
    <property type="gene ID" value="ONIVA11G07270"/>
</dbReference>
<organism evidence="2">
    <name type="scientific">Oryza nivara</name>
    <name type="common">Indian wild rice</name>
    <name type="synonym">Oryza sativa f. spontanea</name>
    <dbReference type="NCBI Taxonomy" id="4536"/>
    <lineage>
        <taxon>Eukaryota</taxon>
        <taxon>Viridiplantae</taxon>
        <taxon>Streptophyta</taxon>
        <taxon>Embryophyta</taxon>
        <taxon>Tracheophyta</taxon>
        <taxon>Spermatophyta</taxon>
        <taxon>Magnoliopsida</taxon>
        <taxon>Liliopsida</taxon>
        <taxon>Poales</taxon>
        <taxon>Poaceae</taxon>
        <taxon>BOP clade</taxon>
        <taxon>Oryzoideae</taxon>
        <taxon>Oryzeae</taxon>
        <taxon>Oryzinae</taxon>
        <taxon>Oryza</taxon>
    </lineage>
</organism>
<evidence type="ECO:0000313" key="2">
    <source>
        <dbReference type="EnsemblPlants" id="ONIVA11G07270.1"/>
    </source>
</evidence>
<dbReference type="AlphaFoldDB" id="A0A0E0IZU9"/>
<dbReference type="EnsemblPlants" id="ONIVA11G07270.1">
    <property type="protein sequence ID" value="ONIVA11G07270.1"/>
    <property type="gene ID" value="ONIVA11G07270"/>
</dbReference>
<evidence type="ECO:0000256" key="1">
    <source>
        <dbReference type="SAM" id="MobiDB-lite"/>
    </source>
</evidence>
<name>A0A0E0IZU9_ORYNI</name>
<dbReference type="Proteomes" id="UP000006591">
    <property type="component" value="Chromosome 11"/>
</dbReference>
<feature type="compositionally biased region" description="Polar residues" evidence="1">
    <location>
        <begin position="83"/>
        <end position="97"/>
    </location>
</feature>
<sequence length="120" mass="13704">MAPASSVRPSVRVPLHPHQWLVWLWWTLTTIGRYLQGGLRARRSWRTEMTGRRRMPRAVARLPLSRLPSNPTPRRLGVPYISRCQTNTSSPRTSQPFPASRRRCLVRLTMGGYGAADAQN</sequence>
<dbReference type="HOGENOM" id="CLU_2053439_0_0_1"/>
<evidence type="ECO:0000313" key="3">
    <source>
        <dbReference type="Proteomes" id="UP000006591"/>
    </source>
</evidence>
<proteinExistence type="predicted"/>
<accession>A0A0E0IZU9</accession>
<protein>
    <submittedName>
        <fullName evidence="2">Uncharacterized protein</fullName>
    </submittedName>
</protein>
<reference evidence="2" key="1">
    <citation type="submission" date="2015-04" db="UniProtKB">
        <authorList>
            <consortium name="EnsemblPlants"/>
        </authorList>
    </citation>
    <scope>IDENTIFICATION</scope>
    <source>
        <strain evidence="2">SL10</strain>
    </source>
</reference>